<protein>
    <submittedName>
        <fullName evidence="2">Uncharacterized protein</fullName>
    </submittedName>
</protein>
<comment type="caution">
    <text evidence="2">The sequence shown here is derived from an EMBL/GenBank/DDBJ whole genome shotgun (WGS) entry which is preliminary data.</text>
</comment>
<dbReference type="EMBL" id="CACTIH010008152">
    <property type="protein sequence ID" value="CAA3019298.1"/>
    <property type="molecule type" value="Genomic_DNA"/>
</dbReference>
<dbReference type="Gramene" id="OE9A013966T1">
    <property type="protein sequence ID" value="OE9A013966C1"/>
    <property type="gene ID" value="OE9A013966"/>
</dbReference>
<accession>A0A8S0UPM2</accession>
<reference evidence="2 3" key="1">
    <citation type="submission" date="2019-12" db="EMBL/GenBank/DDBJ databases">
        <authorList>
            <person name="Alioto T."/>
            <person name="Alioto T."/>
            <person name="Gomez Garrido J."/>
        </authorList>
    </citation>
    <scope>NUCLEOTIDE SEQUENCE [LARGE SCALE GENOMIC DNA]</scope>
</reference>
<name>A0A8S0UPM2_OLEEU</name>
<gene>
    <name evidence="2" type="ORF">OLEA9_A013966</name>
</gene>
<evidence type="ECO:0000313" key="3">
    <source>
        <dbReference type="Proteomes" id="UP000594638"/>
    </source>
</evidence>
<evidence type="ECO:0000256" key="1">
    <source>
        <dbReference type="SAM" id="MobiDB-lite"/>
    </source>
</evidence>
<organism evidence="2 3">
    <name type="scientific">Olea europaea subsp. europaea</name>
    <dbReference type="NCBI Taxonomy" id="158383"/>
    <lineage>
        <taxon>Eukaryota</taxon>
        <taxon>Viridiplantae</taxon>
        <taxon>Streptophyta</taxon>
        <taxon>Embryophyta</taxon>
        <taxon>Tracheophyta</taxon>
        <taxon>Spermatophyta</taxon>
        <taxon>Magnoliopsida</taxon>
        <taxon>eudicotyledons</taxon>
        <taxon>Gunneridae</taxon>
        <taxon>Pentapetalae</taxon>
        <taxon>asterids</taxon>
        <taxon>lamiids</taxon>
        <taxon>Lamiales</taxon>
        <taxon>Oleaceae</taxon>
        <taxon>Oleeae</taxon>
        <taxon>Olea</taxon>
    </lineage>
</organism>
<evidence type="ECO:0000313" key="2">
    <source>
        <dbReference type="EMBL" id="CAA3019298.1"/>
    </source>
</evidence>
<dbReference type="AlphaFoldDB" id="A0A8S0UPM2"/>
<keyword evidence="3" id="KW-1185">Reference proteome</keyword>
<proteinExistence type="predicted"/>
<feature type="region of interest" description="Disordered" evidence="1">
    <location>
        <begin position="42"/>
        <end position="117"/>
    </location>
</feature>
<dbReference type="Proteomes" id="UP000594638">
    <property type="component" value="Unassembled WGS sequence"/>
</dbReference>
<sequence length="244" mass="27026">MQTIHLGHLGGPLARGQRASWRAVEPRSDLANLKVRLPTPIEGSEPAIGFQETRSRARSTCWPPEIRISSGKTIDCPSSARNPSPARPSPARPHNQAPAGPSGPHAAHRKESRRPASQLGRVLERKQNKHLPFHFGGPACVGSERFKFEAETETETANCTGERARCVELAPRREFKFGAKRAALGADRILRLIDFEFDFPAPASCKRASFEWNFWQKFAPGRARNASFGFTRTANGERRPGSRN</sequence>